<dbReference type="GO" id="GO:0016301">
    <property type="term" value="F:kinase activity"/>
    <property type="evidence" value="ECO:0007669"/>
    <property type="project" value="UniProtKB-KW"/>
</dbReference>
<comment type="similarity">
    <text evidence="6">Belongs to the NnrD/CARKD family.</text>
</comment>
<dbReference type="AlphaFoldDB" id="A0A066UJC1"/>
<dbReference type="PANTHER" id="PTHR12592">
    <property type="entry name" value="ATP-DEPENDENT (S)-NAD(P)H-HYDRATE DEHYDRATASE FAMILY MEMBER"/>
    <property type="match status" value="1"/>
</dbReference>
<dbReference type="EMBL" id="JMQI01000001">
    <property type="protein sequence ID" value="KDN24239.1"/>
    <property type="molecule type" value="Genomic_DNA"/>
</dbReference>
<dbReference type="GO" id="GO:0052856">
    <property type="term" value="F:NAD(P)HX epimerase activity"/>
    <property type="evidence" value="ECO:0007669"/>
    <property type="project" value="TreeGrafter"/>
</dbReference>
<dbReference type="CDD" id="cd01171">
    <property type="entry name" value="YXKO-related"/>
    <property type="match status" value="1"/>
</dbReference>
<dbReference type="GO" id="GO:0005524">
    <property type="term" value="F:ATP binding"/>
    <property type="evidence" value="ECO:0007669"/>
    <property type="project" value="UniProtKB-KW"/>
</dbReference>
<evidence type="ECO:0000259" key="7">
    <source>
        <dbReference type="PROSITE" id="PS51383"/>
    </source>
</evidence>
<feature type="binding site" evidence="6">
    <location>
        <position position="42"/>
    </location>
    <ligand>
        <name>(6S)-NADPHX</name>
        <dbReference type="ChEBI" id="CHEBI:64076"/>
    </ligand>
</feature>
<comment type="catalytic activity">
    <reaction evidence="6">
        <text>(6S)-NADHX + ADP = AMP + phosphate + NADH + H(+)</text>
        <dbReference type="Rhea" id="RHEA:32223"/>
        <dbReference type="ChEBI" id="CHEBI:15378"/>
        <dbReference type="ChEBI" id="CHEBI:43474"/>
        <dbReference type="ChEBI" id="CHEBI:57945"/>
        <dbReference type="ChEBI" id="CHEBI:64074"/>
        <dbReference type="ChEBI" id="CHEBI:456215"/>
        <dbReference type="ChEBI" id="CHEBI:456216"/>
        <dbReference type="EC" id="4.2.1.136"/>
    </reaction>
</comment>
<evidence type="ECO:0000256" key="3">
    <source>
        <dbReference type="ARBA" id="ARBA00022857"/>
    </source>
</evidence>
<dbReference type="EC" id="4.2.1.136" evidence="6"/>
<dbReference type="GO" id="GO:0052855">
    <property type="term" value="F:ADP-dependent NAD(P)H-hydrate dehydratase activity"/>
    <property type="evidence" value="ECO:0007669"/>
    <property type="project" value="UniProtKB-UniRule"/>
</dbReference>
<dbReference type="PANTHER" id="PTHR12592:SF0">
    <property type="entry name" value="ATP-DEPENDENT (S)-NAD(P)H-HYDRATE DEHYDRATASE"/>
    <property type="match status" value="1"/>
</dbReference>
<keyword evidence="3 6" id="KW-0521">NADP</keyword>
<dbReference type="SUPFAM" id="SSF53613">
    <property type="entry name" value="Ribokinase-like"/>
    <property type="match status" value="1"/>
</dbReference>
<proteinExistence type="inferred from homology"/>
<keyword evidence="4 6" id="KW-0520">NAD</keyword>
<comment type="caution">
    <text evidence="6">Lacks conserved residue(s) required for the propagation of feature annotation.</text>
</comment>
<comment type="catalytic activity">
    <reaction evidence="6">
        <text>(6S)-NADPHX + ADP = AMP + phosphate + NADPH + H(+)</text>
        <dbReference type="Rhea" id="RHEA:32235"/>
        <dbReference type="ChEBI" id="CHEBI:15378"/>
        <dbReference type="ChEBI" id="CHEBI:43474"/>
        <dbReference type="ChEBI" id="CHEBI:57783"/>
        <dbReference type="ChEBI" id="CHEBI:64076"/>
        <dbReference type="ChEBI" id="CHEBI:456215"/>
        <dbReference type="ChEBI" id="CHEBI:456216"/>
        <dbReference type="EC" id="4.2.1.136"/>
    </reaction>
</comment>
<keyword evidence="5 6" id="KW-0456">Lyase</keyword>
<evidence type="ECO:0000256" key="4">
    <source>
        <dbReference type="ARBA" id="ARBA00023027"/>
    </source>
</evidence>
<dbReference type="RefSeq" id="WP_043775206.1">
    <property type="nucleotide sequence ID" value="NZ_JMQI01000001.1"/>
</dbReference>
<sequence length="289" mass="29187">MPRSSSPDPAPISPALLREWRIGAEDRGTVLVVGGARTVPGAPALSGTAALRAGAGTLQVAVAERHATALGVSVPESSVFGLPETPSGAIAADAADRLAEVLPGAGTVVVGPGLTGAEETEDLLRRLVPAIAPDARVVLDAFALGALSRAPSLAEPLAGRLLLTPNRVEAAFLDGCEEKDVDDLETAVRIAGRYGGVVLLMGVVAAPDGRVWRDGSGHVGLATSGSGDVLAGLTGGFLARGADVDQAACWATHVHAVAGQRLIPDTGSTGLLARELVAEIPRVIAELER</sequence>
<feature type="domain" description="YjeF C-terminal" evidence="7">
    <location>
        <begin position="7"/>
        <end position="287"/>
    </location>
</feature>
<name>A0A066UJC1_9PSEU</name>
<comment type="function">
    <text evidence="6">Catalyzes the dehydration of the S-form of NAD(P)HX at the expense of ADP, which is converted to AMP. Together with NAD(P)HX epimerase, which catalyzes the epimerization of the S- and R-forms, the enzyme allows the repair of both epimers of NAD(P)HX, a damaged form of NAD(P)H that is a result of enzymatic or heat-dependent hydration.</text>
</comment>
<comment type="cofactor">
    <cofactor evidence="6">
        <name>Mg(2+)</name>
        <dbReference type="ChEBI" id="CHEBI:18420"/>
    </cofactor>
</comment>
<dbReference type="Gene3D" id="3.40.1190.20">
    <property type="match status" value="1"/>
</dbReference>
<evidence type="ECO:0000256" key="2">
    <source>
        <dbReference type="ARBA" id="ARBA00022840"/>
    </source>
</evidence>
<reference evidence="8 9" key="1">
    <citation type="submission" date="2014-05" db="EMBL/GenBank/DDBJ databases">
        <title>Draft genome sequence of Amycolatopsis rifamycinica DSM 46095.</title>
        <authorList>
            <person name="Lal R."/>
            <person name="Saxena A."/>
            <person name="Kumari R."/>
            <person name="Mukherjee U."/>
            <person name="Singh P."/>
            <person name="Sangwan N."/>
            <person name="Mahato N.K."/>
        </authorList>
    </citation>
    <scope>NUCLEOTIDE SEQUENCE [LARGE SCALE GENOMIC DNA]</scope>
    <source>
        <strain evidence="8 9">DSM 46095</strain>
    </source>
</reference>
<evidence type="ECO:0000256" key="1">
    <source>
        <dbReference type="ARBA" id="ARBA00022741"/>
    </source>
</evidence>
<feature type="binding site" evidence="6">
    <location>
        <position position="113"/>
    </location>
    <ligand>
        <name>(6S)-NADPHX</name>
        <dbReference type="ChEBI" id="CHEBI:64076"/>
    </ligand>
</feature>
<evidence type="ECO:0000313" key="9">
    <source>
        <dbReference type="Proteomes" id="UP000027345"/>
    </source>
</evidence>
<evidence type="ECO:0000256" key="6">
    <source>
        <dbReference type="HAMAP-Rule" id="MF_01965"/>
    </source>
</evidence>
<accession>A0A066UJC1</accession>
<keyword evidence="2 6" id="KW-0067">ATP-binding</keyword>
<dbReference type="HAMAP" id="MF_01965">
    <property type="entry name" value="NADHX_dehydratase"/>
    <property type="match status" value="1"/>
</dbReference>
<dbReference type="eggNOG" id="COG0063">
    <property type="taxonomic scope" value="Bacteria"/>
</dbReference>
<dbReference type="NCBIfam" id="TIGR00196">
    <property type="entry name" value="yjeF_cterm"/>
    <property type="match status" value="1"/>
</dbReference>
<dbReference type="STRING" id="287986.DV20_00670"/>
<dbReference type="GO" id="GO:0046496">
    <property type="term" value="P:nicotinamide nucleotide metabolic process"/>
    <property type="evidence" value="ECO:0007669"/>
    <property type="project" value="UniProtKB-UniRule"/>
</dbReference>
<evidence type="ECO:0000313" key="8">
    <source>
        <dbReference type="EMBL" id="KDN24239.1"/>
    </source>
</evidence>
<evidence type="ECO:0000256" key="5">
    <source>
        <dbReference type="ARBA" id="ARBA00023239"/>
    </source>
</evidence>
<keyword evidence="1 6" id="KW-0547">Nucleotide-binding</keyword>
<dbReference type="GO" id="GO:0110051">
    <property type="term" value="P:metabolite repair"/>
    <property type="evidence" value="ECO:0007669"/>
    <property type="project" value="TreeGrafter"/>
</dbReference>
<gene>
    <name evidence="6" type="primary">nnrD</name>
    <name evidence="8" type="ORF">DV20_00670</name>
</gene>
<organism evidence="8 9">
    <name type="scientific">Amycolatopsis rifamycinica</name>
    <dbReference type="NCBI Taxonomy" id="287986"/>
    <lineage>
        <taxon>Bacteria</taxon>
        <taxon>Bacillati</taxon>
        <taxon>Actinomycetota</taxon>
        <taxon>Actinomycetes</taxon>
        <taxon>Pseudonocardiales</taxon>
        <taxon>Pseudonocardiaceae</taxon>
        <taxon>Amycolatopsis</taxon>
    </lineage>
</organism>
<dbReference type="OrthoDB" id="9806925at2"/>
<dbReference type="InterPro" id="IPR000631">
    <property type="entry name" value="CARKD"/>
</dbReference>
<feature type="binding site" evidence="6">
    <location>
        <position position="228"/>
    </location>
    <ligand>
        <name>(6S)-NADPHX</name>
        <dbReference type="ChEBI" id="CHEBI:64076"/>
    </ligand>
</feature>
<dbReference type="InterPro" id="IPR029056">
    <property type="entry name" value="Ribokinase-like"/>
</dbReference>
<feature type="binding site" evidence="6">
    <location>
        <position position="227"/>
    </location>
    <ligand>
        <name>AMP</name>
        <dbReference type="ChEBI" id="CHEBI:456215"/>
    </ligand>
</feature>
<keyword evidence="8" id="KW-0808">Transferase</keyword>
<keyword evidence="9" id="KW-1185">Reference proteome</keyword>
<dbReference type="Pfam" id="PF01256">
    <property type="entry name" value="Carb_kinase"/>
    <property type="match status" value="1"/>
</dbReference>
<protein>
    <recommendedName>
        <fullName evidence="6">ADP-dependent (S)-NAD(P)H-hydrate dehydratase</fullName>
        <ecNumber evidence="6">4.2.1.136</ecNumber>
    </recommendedName>
    <alternativeName>
        <fullName evidence="6">ADP-dependent NAD(P)HX dehydratase</fullName>
    </alternativeName>
</protein>
<keyword evidence="8" id="KW-0418">Kinase</keyword>
<comment type="subunit">
    <text evidence="6">Homotetramer.</text>
</comment>
<comment type="caution">
    <text evidence="8">The sequence shown here is derived from an EMBL/GenBank/DDBJ whole genome shotgun (WGS) entry which is preliminary data.</text>
</comment>
<dbReference type="Proteomes" id="UP000027345">
    <property type="component" value="Unassembled WGS sequence"/>
</dbReference>
<dbReference type="PROSITE" id="PS51383">
    <property type="entry name" value="YJEF_C_3"/>
    <property type="match status" value="1"/>
</dbReference>